<feature type="region of interest" description="Disordered" evidence="5">
    <location>
        <begin position="1"/>
        <end position="407"/>
    </location>
</feature>
<evidence type="ECO:0000259" key="6">
    <source>
        <dbReference type="PROSITE" id="PS51412"/>
    </source>
</evidence>
<dbReference type="PANTHER" id="PTHR45742">
    <property type="entry name" value="COMPLEMENT COMPONENT C6"/>
    <property type="match status" value="1"/>
</dbReference>
<dbReference type="GO" id="GO:0005576">
    <property type="term" value="C:extracellular region"/>
    <property type="evidence" value="ECO:0007669"/>
    <property type="project" value="UniProtKB-SubCell"/>
</dbReference>
<dbReference type="PROSITE" id="PS51412">
    <property type="entry name" value="MACPF_2"/>
    <property type="match status" value="1"/>
</dbReference>
<evidence type="ECO:0000256" key="1">
    <source>
        <dbReference type="ARBA" id="ARBA00004613"/>
    </source>
</evidence>
<dbReference type="GO" id="GO:0031640">
    <property type="term" value="P:killing of cells of another organism"/>
    <property type="evidence" value="ECO:0007669"/>
    <property type="project" value="UniProtKB-KW"/>
</dbReference>
<name>A0A2H6KGP9_9APIC</name>
<dbReference type="RefSeq" id="XP_028868415.1">
    <property type="nucleotide sequence ID" value="XM_029012582.1"/>
</dbReference>
<dbReference type="InterPro" id="IPR020864">
    <property type="entry name" value="MACPF"/>
</dbReference>
<accession>A0A2H6KGP9</accession>
<feature type="compositionally biased region" description="Basic residues" evidence="5">
    <location>
        <begin position="308"/>
        <end position="318"/>
    </location>
</feature>
<dbReference type="Proteomes" id="UP000236319">
    <property type="component" value="Unassembled WGS sequence"/>
</dbReference>
<feature type="compositionally biased region" description="Basic and acidic residues" evidence="5">
    <location>
        <begin position="325"/>
        <end position="342"/>
    </location>
</feature>
<proteinExistence type="predicted"/>
<evidence type="ECO:0000256" key="4">
    <source>
        <dbReference type="ARBA" id="ARBA00023157"/>
    </source>
</evidence>
<feature type="compositionally biased region" description="Acidic residues" evidence="5">
    <location>
        <begin position="346"/>
        <end position="365"/>
    </location>
</feature>
<keyword evidence="2" id="KW-0964">Secreted</keyword>
<gene>
    <name evidence="7" type="ORF">BOVATA_036650</name>
</gene>
<keyword evidence="4" id="KW-1015">Disulfide bond</keyword>
<keyword evidence="3" id="KW-0204">Cytolysis</keyword>
<feature type="compositionally biased region" description="Basic and acidic residues" evidence="5">
    <location>
        <begin position="39"/>
        <end position="58"/>
    </location>
</feature>
<dbReference type="OrthoDB" id="1366754at2759"/>
<feature type="compositionally biased region" description="Acidic residues" evidence="5">
    <location>
        <begin position="271"/>
        <end position="282"/>
    </location>
</feature>
<feature type="domain" description="MACPF" evidence="6">
    <location>
        <begin position="443"/>
        <end position="792"/>
    </location>
</feature>
<dbReference type="Pfam" id="PF01823">
    <property type="entry name" value="MACPF"/>
    <property type="match status" value="1"/>
</dbReference>
<evidence type="ECO:0000256" key="2">
    <source>
        <dbReference type="ARBA" id="ARBA00022525"/>
    </source>
</evidence>
<organism evidence="7 8">
    <name type="scientific">Babesia ovata</name>
    <dbReference type="NCBI Taxonomy" id="189622"/>
    <lineage>
        <taxon>Eukaryota</taxon>
        <taxon>Sar</taxon>
        <taxon>Alveolata</taxon>
        <taxon>Apicomplexa</taxon>
        <taxon>Aconoidasida</taxon>
        <taxon>Piroplasmida</taxon>
        <taxon>Babesiidae</taxon>
        <taxon>Babesia</taxon>
    </lineage>
</organism>
<comment type="caution">
    <text evidence="7">The sequence shown here is derived from an EMBL/GenBank/DDBJ whole genome shotgun (WGS) entry which is preliminary data.</text>
</comment>
<keyword evidence="8" id="KW-1185">Reference proteome</keyword>
<evidence type="ECO:0000313" key="8">
    <source>
        <dbReference type="Proteomes" id="UP000236319"/>
    </source>
</evidence>
<reference evidence="7 8" key="1">
    <citation type="journal article" date="2017" name="BMC Genomics">
        <title>Whole-genome assembly of Babesia ovata and comparative genomics between closely related pathogens.</title>
        <authorList>
            <person name="Yamagishi J."/>
            <person name="Asada M."/>
            <person name="Hakimi H."/>
            <person name="Tanaka T.Q."/>
            <person name="Sugimoto C."/>
            <person name="Kawazu S."/>
        </authorList>
    </citation>
    <scope>NUCLEOTIDE SEQUENCE [LARGE SCALE GENOMIC DNA]</scope>
    <source>
        <strain evidence="7 8">Miyake</strain>
    </source>
</reference>
<dbReference type="GeneID" id="39875942"/>
<evidence type="ECO:0000256" key="3">
    <source>
        <dbReference type="ARBA" id="ARBA00022852"/>
    </source>
</evidence>
<feature type="compositionally biased region" description="Polar residues" evidence="5">
    <location>
        <begin position="366"/>
        <end position="386"/>
    </location>
</feature>
<feature type="compositionally biased region" description="Basic and acidic residues" evidence="5">
    <location>
        <begin position="259"/>
        <end position="270"/>
    </location>
</feature>
<feature type="compositionally biased region" description="Basic and acidic residues" evidence="5">
    <location>
        <begin position="191"/>
        <end position="202"/>
    </location>
</feature>
<dbReference type="AlphaFoldDB" id="A0A2H6KGP9"/>
<evidence type="ECO:0000313" key="7">
    <source>
        <dbReference type="EMBL" id="GBE62172.1"/>
    </source>
</evidence>
<feature type="compositionally biased region" description="Basic and acidic residues" evidence="5">
    <location>
        <begin position="135"/>
        <end position="160"/>
    </location>
</feature>
<sequence length="1057" mass="116444">MYTVVCSGRMQKSEPQKAGMDDAFQMLLNGGSASHPRTTRKEKSPAPTKPEQDNHEGQLPDSEAAADSAENSDTVAEEPPKEKDVGEIGMHGSLEQLLKQSAKAAPRTHKTEPEAPKDPLASLLSPPKTSENADDEVKTQHTDQAVRPHDAKRPQPKEPEIENEDDFFDVSDDGNEDEDVKEDQLMTNEDAEGKGEEAKNENSTDDSLEDLADKNDDADGIDDAELGDLSTGAKEESVPSEADEQKLPGEETESVIKPLDLKHEANKETQEADGADVSEGESEPTANAEGKKGLNDFTLDDLIANMPKVKKMPKRMKRLLSSDSNRNKAKDSPIGEIKEVNHESSTNDDLDNLDLESPEDNEANTDDNILSSTADGDNSDSLSMNVDTDEEPTAVDELSSQSDEDFLSRIQPEFNHVSEESRKTKKKAIKRTNRTQFKLDSEVEDDGKMNAGLAAAIRYLGSGYDIVFGNPLGDPVIMVDPGYRDPVLKLDWSEEYHNHDGANLKEPRGSWIRPELSCRQAETVDHVNTIEDYKKELSVDAKISADIPFYFGFSASGGYKTFVKTLSTNTTKNYILKTYCLKYVAGIQDFKSTQPMPSFKNDVDALPATFNSESCNMEVYRNDEDDKRCVDSVRPWIKFFQKYGTHYTTVIHLGGKVTNQIQMKKTDVAAIQKHGYNIDTYIKANSGIPFLNLGEASFNSSGDMQTQSTKNSYNTERSIIVIGGDVPTDGTDKVSMQEWTRSLYRKPMPIKVNLDSLKTLIEDKEKKGIYDVALKYYSELYGISPDEIYAANGVQNGIATMAMGGQVVTYEGYTAGSAVCPDNNVIMMGFALTVTRKRKLVFNDSYFVTSIAPCPVGKEKCVASGPGPDSEVRVWILCGKEPIPLLIQETAVSSNSAAVASCPADYTIAFGFGISLPKGMRISHTDSYACRSGQSSCTHTSSNKSHNAVWIACVEKNAPELGNITSHAVVSATSSCPTQSHTTYVDNKCPPNSKLITSWKMNVTKKEDRQEQLLDSCSKEWNGCKVDNHFKRSEDTCKAQYSWIACYTPPQFLKDKA</sequence>
<protein>
    <submittedName>
        <fullName evidence="7">Perforin PLP1, putative</fullName>
    </submittedName>
</protein>
<feature type="compositionally biased region" description="Basic and acidic residues" evidence="5">
    <location>
        <begin position="233"/>
        <end position="249"/>
    </location>
</feature>
<comment type="subcellular location">
    <subcellularLocation>
        <location evidence="1">Secreted</location>
    </subcellularLocation>
</comment>
<dbReference type="EMBL" id="BDSA01000004">
    <property type="protein sequence ID" value="GBE62172.1"/>
    <property type="molecule type" value="Genomic_DNA"/>
</dbReference>
<evidence type="ECO:0000256" key="5">
    <source>
        <dbReference type="SAM" id="MobiDB-lite"/>
    </source>
</evidence>
<dbReference type="PANTHER" id="PTHR45742:SF8">
    <property type="entry name" value="FLOCCULATION PROTEIN FLO11"/>
    <property type="match status" value="1"/>
</dbReference>
<dbReference type="VEuPathDB" id="PiroplasmaDB:BOVATA_036650"/>
<feature type="compositionally biased region" description="Acidic residues" evidence="5">
    <location>
        <begin position="161"/>
        <end position="181"/>
    </location>
</feature>